<dbReference type="SUPFAM" id="SSF52540">
    <property type="entry name" value="P-loop containing nucleoside triphosphate hydrolases"/>
    <property type="match status" value="1"/>
</dbReference>
<dbReference type="PRINTS" id="PR00364">
    <property type="entry name" value="DISEASERSIST"/>
</dbReference>
<gene>
    <name evidence="3" type="ORF">SAMN05216355_101566</name>
</gene>
<dbReference type="InterPro" id="IPR003593">
    <property type="entry name" value="AAA+_ATPase"/>
</dbReference>
<dbReference type="PANTHER" id="PTHR47691">
    <property type="entry name" value="REGULATOR-RELATED"/>
    <property type="match status" value="1"/>
</dbReference>
<dbReference type="AlphaFoldDB" id="A0A1H0A633"/>
<dbReference type="Gene3D" id="3.40.50.300">
    <property type="entry name" value="P-loop containing nucleotide triphosphate hydrolases"/>
    <property type="match status" value="1"/>
</dbReference>
<dbReference type="Pfam" id="PF03704">
    <property type="entry name" value="BTAD"/>
    <property type="match status" value="1"/>
</dbReference>
<proteinExistence type="predicted"/>
<dbReference type="EMBL" id="FNIM01000001">
    <property type="protein sequence ID" value="SDN28433.1"/>
    <property type="molecule type" value="Genomic_DNA"/>
</dbReference>
<organism evidence="3 4">
    <name type="scientific">Actinomyces ruminicola</name>
    <dbReference type="NCBI Taxonomy" id="332524"/>
    <lineage>
        <taxon>Bacteria</taxon>
        <taxon>Bacillati</taxon>
        <taxon>Actinomycetota</taxon>
        <taxon>Actinomycetes</taxon>
        <taxon>Actinomycetales</taxon>
        <taxon>Actinomycetaceae</taxon>
        <taxon>Actinomyces</taxon>
    </lineage>
</organism>
<dbReference type="GO" id="GO:0003677">
    <property type="term" value="F:DNA binding"/>
    <property type="evidence" value="ECO:0007669"/>
    <property type="project" value="InterPro"/>
</dbReference>
<dbReference type="Proteomes" id="UP000198541">
    <property type="component" value="Unassembled WGS sequence"/>
</dbReference>
<dbReference type="SUPFAM" id="SSF46894">
    <property type="entry name" value="C-terminal effector domain of the bipartite response regulators"/>
    <property type="match status" value="1"/>
</dbReference>
<feature type="domain" description="Bacterial transcriptional activator" evidence="2">
    <location>
        <begin position="101"/>
        <end position="236"/>
    </location>
</feature>
<evidence type="ECO:0000313" key="3">
    <source>
        <dbReference type="EMBL" id="SDN28433.1"/>
    </source>
</evidence>
<dbReference type="InterPro" id="IPR016032">
    <property type="entry name" value="Sig_transdc_resp-reg_C-effctor"/>
</dbReference>
<dbReference type="RefSeq" id="WP_092532926.1">
    <property type="nucleotide sequence ID" value="NZ_FNIM01000001.1"/>
</dbReference>
<name>A0A1H0A633_9ACTO</name>
<dbReference type="InterPro" id="IPR041664">
    <property type="entry name" value="AAA_16"/>
</dbReference>
<dbReference type="Gene3D" id="1.25.40.10">
    <property type="entry name" value="Tetratricopeptide repeat domain"/>
    <property type="match status" value="1"/>
</dbReference>
<dbReference type="InterPro" id="IPR027417">
    <property type="entry name" value="P-loop_NTPase"/>
</dbReference>
<dbReference type="SMART" id="SM00382">
    <property type="entry name" value="AAA"/>
    <property type="match status" value="1"/>
</dbReference>
<dbReference type="GO" id="GO:0006355">
    <property type="term" value="P:regulation of DNA-templated transcription"/>
    <property type="evidence" value="ECO:0007669"/>
    <property type="project" value="InterPro"/>
</dbReference>
<feature type="domain" description="AAA+ ATPase" evidence="1">
    <location>
        <begin position="268"/>
        <end position="429"/>
    </location>
</feature>
<dbReference type="PANTHER" id="PTHR47691:SF3">
    <property type="entry name" value="HTH-TYPE TRANSCRIPTIONAL REGULATOR RV0890C-RELATED"/>
    <property type="match status" value="1"/>
</dbReference>
<dbReference type="Pfam" id="PF13191">
    <property type="entry name" value="AAA_16"/>
    <property type="match status" value="1"/>
</dbReference>
<accession>A0A1H0A633</accession>
<evidence type="ECO:0000259" key="1">
    <source>
        <dbReference type="SMART" id="SM00382"/>
    </source>
</evidence>
<dbReference type="SMART" id="SM01043">
    <property type="entry name" value="BTAD"/>
    <property type="match status" value="1"/>
</dbReference>
<dbReference type="SUPFAM" id="SSF48452">
    <property type="entry name" value="TPR-like"/>
    <property type="match status" value="1"/>
</dbReference>
<reference evidence="4" key="1">
    <citation type="submission" date="2016-10" db="EMBL/GenBank/DDBJ databases">
        <authorList>
            <person name="Varghese N."/>
            <person name="Submissions S."/>
        </authorList>
    </citation>
    <scope>NUCLEOTIDE SEQUENCE [LARGE SCALE GENOMIC DNA]</scope>
    <source>
        <strain evidence="4">DSM 27982</strain>
    </source>
</reference>
<protein>
    <submittedName>
        <fullName evidence="3">Predicted ATPase</fullName>
    </submittedName>
</protein>
<dbReference type="InterPro" id="IPR005158">
    <property type="entry name" value="BTAD"/>
</dbReference>
<evidence type="ECO:0000313" key="4">
    <source>
        <dbReference type="Proteomes" id="UP000198541"/>
    </source>
</evidence>
<keyword evidence="4" id="KW-1185">Reference proteome</keyword>
<dbReference type="Gene3D" id="1.10.10.10">
    <property type="entry name" value="Winged helix-like DNA-binding domain superfamily/Winged helix DNA-binding domain"/>
    <property type="match status" value="1"/>
</dbReference>
<evidence type="ECO:0000259" key="2">
    <source>
        <dbReference type="SMART" id="SM01043"/>
    </source>
</evidence>
<dbReference type="InterPro" id="IPR036388">
    <property type="entry name" value="WH-like_DNA-bd_sf"/>
</dbReference>
<dbReference type="InterPro" id="IPR011990">
    <property type="entry name" value="TPR-like_helical_dom_sf"/>
</dbReference>
<sequence length="1083" mass="115059">MTRSDAAGAGLRLLDDAPSWNGEPLSGRVLDLLCVLAALPGARGGEDQLIAGLWDCSPPSRPRQALQVVVSRTRNRLGAEALQRHGEGYALTLPRSQVDHLDLVQRRRRAEAAACAHRPADVVDLTEGMGEISGAGVSPPHRRLLEQATALSARALRLRALALGELGRYAQAMELLPSLAEQNPSDEAVLAALIRSEAWTRSPAAALARYERYRRRLRQAGAVPGPLLRAAHEHALAAEHPVRQGLRAPIGLIGREHDLRVVEDAVATSQLVTITGPGGVGKTALAQALASRSPFPTIRVLSMTEVAPRGHDPVAADASDGAAPVDRLARELLAAIGRSGSAAQPARVALAQALAAPGTLLVLDDCEHVAGALADLLGPMLASLPGLHVVVTSRSVLELSAEYVHRLAPLTGTAAAALFRDRALAARPHQALDDDDLARLLPALEGLPLAIELAAARTRVMSVRQVAQRFPRDLRTMTGPRDLPERQRTLSAVIEWSWSLLDDPQRRALTRAALLADGFTLETAEAVIGPAAAVMLDQLAAQSLLTADGDDPPRFHMLSSVRALVRERVAGTLDAAEAQSAVRRWALGLARPVLAVMDGSRMDEVAPAVDALLAEERGVAAELGRALGDDDGHQAPEAALVLGAALLTAWSTSWGYSQTAAWVPRLLGHAVTAASDSVGNIARMLVLHRAVANSWLLGPLPEELRLRIPASFPCESAYVAAIRRLVRTRHEEWGGLLEDPDHWTAWAAGSCVVTELENRGDVTGALELNRSLRRRLRASDLPPVRLLELDVDGLRLLLEMGDYRGGLSECTRLLQVADRHPLQDALRSALRLQRDCCRVYLAPSPERAAALLADAESMPVPGMAMFITGFLGGEMELLRGCPEEAFTAARGLLERMAGADVPAGNPWELYGLATCLLIDVEIARSGAAAPDTRGDSLRDHALEATAMLRRGLQALTQALQQASATRFDLPTTASFACAVGLSAAQAADGGQWGDAGVPALVGEEPGDVDSARVVGLGLELFCAALACGPNQTSRLLSRPRLLEAARGIDPGRVDEMLRQAHSSDPEALVEHMVTLTGSLAELL</sequence>